<gene>
    <name evidence="1" type="ORF">A2556_00990</name>
</gene>
<name>A0A1G2QP56_9BACT</name>
<proteinExistence type="predicted"/>
<dbReference type="Proteomes" id="UP000177140">
    <property type="component" value="Unassembled WGS sequence"/>
</dbReference>
<dbReference type="NCBIfam" id="TIGR04256">
    <property type="entry name" value="GxxExxY"/>
    <property type="match status" value="1"/>
</dbReference>
<dbReference type="Pfam" id="PF13366">
    <property type="entry name" value="PDDEXK_3"/>
    <property type="match status" value="1"/>
</dbReference>
<accession>A0A1G2QP56</accession>
<dbReference type="AlphaFoldDB" id="A0A1G2QP56"/>
<comment type="caution">
    <text evidence="1">The sequence shown here is derived from an EMBL/GenBank/DDBJ whole genome shotgun (WGS) entry which is preliminary data.</text>
</comment>
<evidence type="ECO:0008006" key="3">
    <source>
        <dbReference type="Google" id="ProtNLM"/>
    </source>
</evidence>
<organism evidence="1 2">
    <name type="scientific">Candidatus Vogelbacteria bacterium RIFOXYD2_FULL_44_9</name>
    <dbReference type="NCBI Taxonomy" id="1802441"/>
    <lineage>
        <taxon>Bacteria</taxon>
        <taxon>Candidatus Vogeliibacteriota</taxon>
    </lineage>
</organism>
<dbReference type="EMBL" id="MHTM01000019">
    <property type="protein sequence ID" value="OHA62187.1"/>
    <property type="molecule type" value="Genomic_DNA"/>
</dbReference>
<dbReference type="InterPro" id="IPR026350">
    <property type="entry name" value="GxxExxY"/>
</dbReference>
<protein>
    <recommendedName>
        <fullName evidence="3">GxxExxY protein</fullName>
    </recommendedName>
</protein>
<evidence type="ECO:0000313" key="1">
    <source>
        <dbReference type="EMBL" id="OHA62187.1"/>
    </source>
</evidence>
<evidence type="ECO:0000313" key="2">
    <source>
        <dbReference type="Proteomes" id="UP000177140"/>
    </source>
</evidence>
<sequence>MKINNLDYKREKELPIEIIENQRSNIVDFEIDGKILLDLKAKPAVRKEDYYQMQRYLQAGDYKLGLVINFRNQYLKPIRVIRNIRMHS</sequence>
<reference evidence="1 2" key="1">
    <citation type="journal article" date="2016" name="Nat. Commun.">
        <title>Thousands of microbial genomes shed light on interconnected biogeochemical processes in an aquifer system.</title>
        <authorList>
            <person name="Anantharaman K."/>
            <person name="Brown C.T."/>
            <person name="Hug L.A."/>
            <person name="Sharon I."/>
            <person name="Castelle C.J."/>
            <person name="Probst A.J."/>
            <person name="Thomas B.C."/>
            <person name="Singh A."/>
            <person name="Wilkins M.J."/>
            <person name="Karaoz U."/>
            <person name="Brodie E.L."/>
            <person name="Williams K.H."/>
            <person name="Hubbard S.S."/>
            <person name="Banfield J.F."/>
        </authorList>
    </citation>
    <scope>NUCLEOTIDE SEQUENCE [LARGE SCALE GENOMIC DNA]</scope>
</reference>